<sequence length="258" mass="29752">MLASCYERKRTRGKTIGLKWAKKRKEEKAKPAIEIPEDLRRVVDTNFQQFITETAQIIRQNAPLNVEKWSKMPPHIIDRMVKVVNEKFTLPKDLHVLGVIRISEANKANRSKQTIVARVGTKSIARNLIEMRKEVEKNMEENNEAPEEPEYMRSGYVRGMGPGLEPLERGGVRGQRLREQIREDIEAEMTVRIQAEVEARMAEKEAEVQARIAQREADAEVRLAQREARLEHMESQMQAMMRHLAQMGMPIPTQSTST</sequence>
<feature type="coiled-coil region" evidence="1">
    <location>
        <begin position="216"/>
        <end position="243"/>
    </location>
</feature>
<evidence type="ECO:0000313" key="3">
    <source>
        <dbReference type="Proteomes" id="UP000092600"/>
    </source>
</evidence>
<reference evidence="2 3" key="1">
    <citation type="journal article" date="2016" name="DNA Res.">
        <title>The draft genome of MD-2 pineapple using hybrid error correction of long reads.</title>
        <authorList>
            <person name="Redwan R.M."/>
            <person name="Saidin A."/>
            <person name="Kumar S.V."/>
        </authorList>
    </citation>
    <scope>NUCLEOTIDE SEQUENCE [LARGE SCALE GENOMIC DNA]</scope>
    <source>
        <strain evidence="3">cv. MD2</strain>
        <tissue evidence="2">Leaf</tissue>
    </source>
</reference>
<evidence type="ECO:0000256" key="1">
    <source>
        <dbReference type="SAM" id="Coils"/>
    </source>
</evidence>
<evidence type="ECO:0000313" key="2">
    <source>
        <dbReference type="EMBL" id="OAY65217.1"/>
    </source>
</evidence>
<protein>
    <submittedName>
        <fullName evidence="2">Uncharacterized protein</fullName>
    </submittedName>
</protein>
<comment type="caution">
    <text evidence="2">The sequence shown here is derived from an EMBL/GenBank/DDBJ whole genome shotgun (WGS) entry which is preliminary data.</text>
</comment>
<dbReference type="EMBL" id="LSRQ01007154">
    <property type="protein sequence ID" value="OAY65217.1"/>
    <property type="molecule type" value="Genomic_DNA"/>
</dbReference>
<organism evidence="2 3">
    <name type="scientific">Ananas comosus</name>
    <name type="common">Pineapple</name>
    <name type="synonym">Ananas ananas</name>
    <dbReference type="NCBI Taxonomy" id="4615"/>
    <lineage>
        <taxon>Eukaryota</taxon>
        <taxon>Viridiplantae</taxon>
        <taxon>Streptophyta</taxon>
        <taxon>Embryophyta</taxon>
        <taxon>Tracheophyta</taxon>
        <taxon>Spermatophyta</taxon>
        <taxon>Magnoliopsida</taxon>
        <taxon>Liliopsida</taxon>
        <taxon>Poales</taxon>
        <taxon>Bromeliaceae</taxon>
        <taxon>Bromelioideae</taxon>
        <taxon>Ananas</taxon>
    </lineage>
</organism>
<name>A0A199UK05_ANACO</name>
<dbReference type="Gramene" id="Aco023709.1.mrna1">
    <property type="protein sequence ID" value="Aco023709.1.mrna1"/>
    <property type="gene ID" value="Aco023709.1.path1"/>
</dbReference>
<keyword evidence="1" id="KW-0175">Coiled coil</keyword>
<dbReference type="Proteomes" id="UP000092600">
    <property type="component" value="Unassembled WGS sequence"/>
</dbReference>
<gene>
    <name evidence="2" type="ORF">ACMD2_15280</name>
</gene>
<accession>A0A199UK05</accession>
<proteinExistence type="predicted"/>
<dbReference type="AlphaFoldDB" id="A0A199UK05"/>